<dbReference type="AlphaFoldDB" id="A0A7R8Z0G2"/>
<reference evidence="2 3" key="1">
    <citation type="submission" date="2020-11" db="EMBL/GenBank/DDBJ databases">
        <authorList>
            <person name="Wallbank WR R."/>
            <person name="Pardo Diaz C."/>
            <person name="Kozak K."/>
            <person name="Martin S."/>
            <person name="Jiggins C."/>
            <person name="Moest M."/>
            <person name="Warren A I."/>
            <person name="Generalovic N T."/>
            <person name="Byers J.R.P. K."/>
            <person name="Montejo-Kovacevich G."/>
            <person name="Yen C E."/>
        </authorList>
    </citation>
    <scope>NUCLEOTIDE SEQUENCE [LARGE SCALE GENOMIC DNA]</scope>
</reference>
<evidence type="ECO:0000313" key="3">
    <source>
        <dbReference type="Proteomes" id="UP000594454"/>
    </source>
</evidence>
<dbReference type="OrthoDB" id="9923952at2759"/>
<dbReference type="GO" id="GO:0006629">
    <property type="term" value="P:lipid metabolic process"/>
    <property type="evidence" value="ECO:0007669"/>
    <property type="project" value="TreeGrafter"/>
</dbReference>
<protein>
    <recommendedName>
        <fullName evidence="4">Apolipoprotein D</fullName>
    </recommendedName>
</protein>
<evidence type="ECO:0000313" key="2">
    <source>
        <dbReference type="EMBL" id="CAD7092604.1"/>
    </source>
</evidence>
<keyword evidence="1" id="KW-0732">Signal</keyword>
<keyword evidence="3" id="KW-1185">Reference proteome</keyword>
<dbReference type="OMA" id="VHADQIW"/>
<dbReference type="SUPFAM" id="SSF50814">
    <property type="entry name" value="Lipocalins"/>
    <property type="match status" value="1"/>
</dbReference>
<dbReference type="PANTHER" id="PTHR10612">
    <property type="entry name" value="APOLIPOPROTEIN D"/>
    <property type="match status" value="1"/>
</dbReference>
<proteinExistence type="inferred from homology"/>
<dbReference type="Gene3D" id="2.40.128.20">
    <property type="match status" value="1"/>
</dbReference>
<dbReference type="GO" id="GO:0005737">
    <property type="term" value="C:cytoplasm"/>
    <property type="evidence" value="ECO:0007669"/>
    <property type="project" value="TreeGrafter"/>
</dbReference>
<gene>
    <name evidence="2" type="ORF">HERILL_LOCUS14955</name>
</gene>
<dbReference type="Proteomes" id="UP000594454">
    <property type="component" value="Chromosome 6"/>
</dbReference>
<evidence type="ECO:0008006" key="4">
    <source>
        <dbReference type="Google" id="ProtNLM"/>
    </source>
</evidence>
<dbReference type="InterPro" id="IPR012674">
    <property type="entry name" value="Calycin"/>
</dbReference>
<feature type="chain" id="PRO_5031674315" description="Apolipoprotein D" evidence="1">
    <location>
        <begin position="29"/>
        <end position="212"/>
    </location>
</feature>
<dbReference type="PIRSF" id="PIRSF036893">
    <property type="entry name" value="Lipocalin_ApoD"/>
    <property type="match status" value="1"/>
</dbReference>
<name>A0A7R8Z0G2_HERIL</name>
<accession>A0A7R8Z0G2</accession>
<dbReference type="EMBL" id="LR899014">
    <property type="protein sequence ID" value="CAD7092604.1"/>
    <property type="molecule type" value="Genomic_DNA"/>
</dbReference>
<dbReference type="InParanoid" id="A0A7R8Z0G2"/>
<organism evidence="2 3">
    <name type="scientific">Hermetia illucens</name>
    <name type="common">Black soldier fly</name>
    <dbReference type="NCBI Taxonomy" id="343691"/>
    <lineage>
        <taxon>Eukaryota</taxon>
        <taxon>Metazoa</taxon>
        <taxon>Ecdysozoa</taxon>
        <taxon>Arthropoda</taxon>
        <taxon>Hexapoda</taxon>
        <taxon>Insecta</taxon>
        <taxon>Pterygota</taxon>
        <taxon>Neoptera</taxon>
        <taxon>Endopterygota</taxon>
        <taxon>Diptera</taxon>
        <taxon>Brachycera</taxon>
        <taxon>Stratiomyomorpha</taxon>
        <taxon>Stratiomyidae</taxon>
        <taxon>Hermetiinae</taxon>
        <taxon>Hermetia</taxon>
    </lineage>
</organism>
<dbReference type="InterPro" id="IPR022271">
    <property type="entry name" value="Lipocalin_ApoD"/>
</dbReference>
<dbReference type="FunCoup" id="A0A7R8Z0G2">
    <property type="interactions" value="68"/>
</dbReference>
<sequence length="212" mass="23808">MRSHLLFFFAHCCGLLLSALVMPKSASAYGFGRCPKYPSMPKFNLTRVLGQWYEVERSFYLPELASGCTTLSFQPEESDTGFDDGYRIEVSIKTINRLTGNPSISIGYATPETNKSSIMDFKFNSRLPEVIARLLPGSGKYQVLYTDYDNFAILWSCSSLGPIGHADQIWIFGRERDFSSDIRVKIYGSLNKLGLDPDRLVLSKNKNCPATL</sequence>
<feature type="signal peptide" evidence="1">
    <location>
        <begin position="1"/>
        <end position="28"/>
    </location>
</feature>
<comment type="similarity">
    <text evidence="1">Belongs to the calycin superfamily. Lipocalin family.</text>
</comment>
<evidence type="ECO:0000256" key="1">
    <source>
        <dbReference type="PIRNR" id="PIRNR036893"/>
    </source>
</evidence>
<dbReference type="PANTHER" id="PTHR10612:SF41">
    <property type="entry name" value="GLIAL LAZARILLO, ISOFORM A"/>
    <property type="match status" value="1"/>
</dbReference>
<dbReference type="GO" id="GO:0000302">
    <property type="term" value="P:response to reactive oxygen species"/>
    <property type="evidence" value="ECO:0007669"/>
    <property type="project" value="TreeGrafter"/>
</dbReference>